<evidence type="ECO:0000313" key="8">
    <source>
        <dbReference type="EMBL" id="CAB4615631.1"/>
    </source>
</evidence>
<dbReference type="EMBL" id="CAFBMO010000001">
    <property type="protein sequence ID" value="CAB4893133.1"/>
    <property type="molecule type" value="Genomic_DNA"/>
</dbReference>
<dbReference type="InterPro" id="IPR043149">
    <property type="entry name" value="TagF_N"/>
</dbReference>
<evidence type="ECO:0000256" key="4">
    <source>
        <dbReference type="ARBA" id="ARBA00022679"/>
    </source>
</evidence>
<proteinExistence type="inferred from homology"/>
<reference evidence="9" key="1">
    <citation type="submission" date="2020-05" db="EMBL/GenBank/DDBJ databases">
        <authorList>
            <person name="Chiriac C."/>
            <person name="Salcher M."/>
            <person name="Ghai R."/>
            <person name="Kavagutti S V."/>
        </authorList>
    </citation>
    <scope>NUCLEOTIDE SEQUENCE</scope>
</reference>
<keyword evidence="4" id="KW-0808">Transferase</keyword>
<evidence type="ECO:0000256" key="1">
    <source>
        <dbReference type="ARBA" id="ARBA00004202"/>
    </source>
</evidence>
<accession>A0A6J6KY03</accession>
<dbReference type="PANTHER" id="PTHR37316">
    <property type="entry name" value="TEICHOIC ACID GLYCEROL-PHOSPHATE PRIMASE"/>
    <property type="match status" value="1"/>
</dbReference>
<dbReference type="InterPro" id="IPR043148">
    <property type="entry name" value="TagF_C"/>
</dbReference>
<protein>
    <submittedName>
        <fullName evidence="9">Unannotated protein</fullName>
    </submittedName>
</protein>
<evidence type="ECO:0000313" key="9">
    <source>
        <dbReference type="EMBL" id="CAB4653748.1"/>
    </source>
</evidence>
<evidence type="ECO:0000256" key="6">
    <source>
        <dbReference type="ARBA" id="ARBA00023136"/>
    </source>
</evidence>
<dbReference type="Pfam" id="PF00535">
    <property type="entry name" value="Glycos_transf_2"/>
    <property type="match status" value="1"/>
</dbReference>
<dbReference type="GO" id="GO:0005886">
    <property type="term" value="C:plasma membrane"/>
    <property type="evidence" value="ECO:0007669"/>
    <property type="project" value="UniProtKB-SubCell"/>
</dbReference>
<evidence type="ECO:0000259" key="7">
    <source>
        <dbReference type="Pfam" id="PF00535"/>
    </source>
</evidence>
<dbReference type="FunFam" id="3.90.550.10:FF:000196">
    <property type="entry name" value="Glycosyl transferase"/>
    <property type="match status" value="1"/>
</dbReference>
<dbReference type="InterPro" id="IPR051612">
    <property type="entry name" value="Teichoic_Acid_Biosynth"/>
</dbReference>
<dbReference type="GO" id="GO:0047355">
    <property type="term" value="F:CDP-glycerol glycerophosphotransferase activity"/>
    <property type="evidence" value="ECO:0007669"/>
    <property type="project" value="InterPro"/>
</dbReference>
<evidence type="ECO:0000313" key="10">
    <source>
        <dbReference type="EMBL" id="CAB4893133.1"/>
    </source>
</evidence>
<comment type="subcellular location">
    <subcellularLocation>
        <location evidence="1">Cell membrane</location>
        <topology evidence="1">Peripheral membrane protein</topology>
    </subcellularLocation>
</comment>
<dbReference type="EMBL" id="CAEZWR010000006">
    <property type="protein sequence ID" value="CAB4653748.1"/>
    <property type="molecule type" value="Genomic_DNA"/>
</dbReference>
<dbReference type="EMBL" id="CAEZVB010000008">
    <property type="protein sequence ID" value="CAB4615631.1"/>
    <property type="molecule type" value="Genomic_DNA"/>
</dbReference>
<keyword evidence="6" id="KW-0472">Membrane</keyword>
<feature type="domain" description="Glycosyltransferase 2-like" evidence="7">
    <location>
        <begin position="5"/>
        <end position="174"/>
    </location>
</feature>
<dbReference type="Gene3D" id="3.90.550.10">
    <property type="entry name" value="Spore Coat Polysaccharide Biosynthesis Protein SpsA, Chain A"/>
    <property type="match status" value="1"/>
</dbReference>
<dbReference type="CDD" id="cd00761">
    <property type="entry name" value="Glyco_tranf_GTA_type"/>
    <property type="match status" value="1"/>
</dbReference>
<dbReference type="InterPro" id="IPR001173">
    <property type="entry name" value="Glyco_trans_2-like"/>
</dbReference>
<name>A0A6J6KY03_9ZZZZ</name>
<dbReference type="InterPro" id="IPR007554">
    <property type="entry name" value="Glycerophosphate_synth"/>
</dbReference>
<evidence type="ECO:0000256" key="2">
    <source>
        <dbReference type="ARBA" id="ARBA00010488"/>
    </source>
</evidence>
<dbReference type="Gene3D" id="3.40.50.11820">
    <property type="match status" value="1"/>
</dbReference>
<dbReference type="PANTHER" id="PTHR37316:SF3">
    <property type="entry name" value="TEICHOIC ACID GLYCEROL-PHOSPHATE TRANSFERASE"/>
    <property type="match status" value="1"/>
</dbReference>
<gene>
    <name evidence="8" type="ORF">UFOPK1908_00356</name>
    <name evidence="9" type="ORF">UFOPK2282_00090</name>
    <name evidence="10" type="ORF">UFOPK3576_00026</name>
</gene>
<dbReference type="GO" id="GO:0019350">
    <property type="term" value="P:teichoic acid biosynthetic process"/>
    <property type="evidence" value="ECO:0007669"/>
    <property type="project" value="UniProtKB-KW"/>
</dbReference>
<dbReference type="Pfam" id="PF04464">
    <property type="entry name" value="Glyphos_transf"/>
    <property type="match status" value="1"/>
</dbReference>
<dbReference type="SUPFAM" id="SSF53448">
    <property type="entry name" value="Nucleotide-diphospho-sugar transferases"/>
    <property type="match status" value="1"/>
</dbReference>
<organism evidence="9">
    <name type="scientific">freshwater metagenome</name>
    <dbReference type="NCBI Taxonomy" id="449393"/>
    <lineage>
        <taxon>unclassified sequences</taxon>
        <taxon>metagenomes</taxon>
        <taxon>ecological metagenomes</taxon>
    </lineage>
</organism>
<evidence type="ECO:0000256" key="5">
    <source>
        <dbReference type="ARBA" id="ARBA00022944"/>
    </source>
</evidence>
<keyword evidence="5" id="KW-0777">Teichoic acid biosynthesis</keyword>
<dbReference type="Gene3D" id="3.40.50.12580">
    <property type="match status" value="1"/>
</dbReference>
<dbReference type="InterPro" id="IPR029044">
    <property type="entry name" value="Nucleotide-diphossugar_trans"/>
</dbReference>
<keyword evidence="3" id="KW-1003">Cell membrane</keyword>
<comment type="similarity">
    <text evidence="2">Belongs to the CDP-glycerol glycerophosphotransferase family.</text>
</comment>
<dbReference type="SUPFAM" id="SSF53756">
    <property type="entry name" value="UDP-Glycosyltransferase/glycogen phosphorylase"/>
    <property type="match status" value="1"/>
</dbReference>
<sequence>MAFFSIIVPAYSVQSYLRAAVDSVLLQDFEDFEIIIVDDCTPDHSGEIADELALSDARIRVLHLEKNGGLGNARNIGVEAAHGEYILFLDGDDTFASGSLKAIAEKLRRNDLPEVLIYNYSRVWWDGKEAVSWGGELLANLSVGTFTPRDHRRLFNLLPIACNKAYRRDFLQALGVQFPTGLYEDISYTYAVLLNAQRAVSLNRVVLLYRQRRSGGNILGTPSPRHFDVFEQYDRVFVEANRAEVSPGLRKHLYDIMVNHYVTIIRHRGRIAKSERKRFFAAASDSARKHYPDHSEEHRKNFPSNIRGKFFRNNSYTTFKLYSWVDERRVPTRRFIGKIYWPVRRTVRKVRAVGRLWYGFFRMLPIKKNVVVFSEYWGSGYGCNPRAIYEALPTFAPHLTAVWIMEKDQTGKLPPGVKHVAPNTLRQWAVFARAQYFVNNVNFPGAFKKRPEQVVIQTMHGTPLKFCGLDVMNNAVASSAIDPKRVAPRKGDQVVALDPSRSRQEFSDLLRRSDNWDYAISSNAYSTEMWGHAYPCQYTWLEVGYPRNDVLVNSGPNEMAAARTRIGVQAHQKVVLYAPTYRDVEGDSSLRINFDELISKVDESYVFILRAHHTTTLGPKINELVASGRVIDGSTFPSIIDCYLAADILITDYSSVMFDYAVLNRPIVIFADDWEAYCDARGTYFDLLATPPGALATNQAQLNEIFATESFKSTESNARLEAFRAKFCEFDRGTAAQQVIEQVLLQKR</sequence>
<dbReference type="AlphaFoldDB" id="A0A6J6KY03"/>
<evidence type="ECO:0000256" key="3">
    <source>
        <dbReference type="ARBA" id="ARBA00022475"/>
    </source>
</evidence>